<reference evidence="3" key="1">
    <citation type="submission" date="2016-06" db="EMBL/GenBank/DDBJ databases">
        <authorList>
            <person name="Varghese N."/>
            <person name="Submissions Spin"/>
        </authorList>
    </citation>
    <scope>NUCLEOTIDE SEQUENCE [LARGE SCALE GENOMIC DNA]</scope>
    <source>
        <strain evidence="3">DSM 45246</strain>
    </source>
</reference>
<proteinExistence type="predicted"/>
<feature type="transmembrane region" description="Helical" evidence="1">
    <location>
        <begin position="90"/>
        <end position="114"/>
    </location>
</feature>
<dbReference type="AlphaFoldDB" id="A0A1C4XR36"/>
<accession>A0A1C4XR36</accession>
<keyword evidence="1" id="KW-0472">Membrane</keyword>
<keyword evidence="1" id="KW-0812">Transmembrane</keyword>
<keyword evidence="1" id="KW-1133">Transmembrane helix</keyword>
<evidence type="ECO:0000256" key="1">
    <source>
        <dbReference type="SAM" id="Phobius"/>
    </source>
</evidence>
<evidence type="ECO:0000313" key="2">
    <source>
        <dbReference type="EMBL" id="SCF10969.1"/>
    </source>
</evidence>
<dbReference type="EMBL" id="FMCS01000006">
    <property type="protein sequence ID" value="SCF10969.1"/>
    <property type="molecule type" value="Genomic_DNA"/>
</dbReference>
<evidence type="ECO:0000313" key="3">
    <source>
        <dbReference type="Proteomes" id="UP000199629"/>
    </source>
</evidence>
<protein>
    <submittedName>
        <fullName evidence="2">Uncharacterized protein</fullName>
    </submittedName>
</protein>
<dbReference type="RefSeq" id="WP_091264878.1">
    <property type="nucleotide sequence ID" value="NZ_FMCS01000006.1"/>
</dbReference>
<feature type="transmembrane region" description="Helical" evidence="1">
    <location>
        <begin position="12"/>
        <end position="31"/>
    </location>
</feature>
<gene>
    <name evidence="2" type="ORF">GA0070214_106285</name>
</gene>
<sequence>MIEDRKRPSRLSGFRVCLIGGAFFLALLAILRPITRFEDCPNYGGNGNASAFANPAWDFYLTLLLFGWVFLVVCEQTLSVTRRGRGGADVALRAAGAITVATVASCGLFANVVVLCH</sequence>
<keyword evidence="3" id="KW-1185">Reference proteome</keyword>
<organism evidence="2 3">
    <name type="scientific">Micromonospora chaiyaphumensis</name>
    <dbReference type="NCBI Taxonomy" id="307119"/>
    <lineage>
        <taxon>Bacteria</taxon>
        <taxon>Bacillati</taxon>
        <taxon>Actinomycetota</taxon>
        <taxon>Actinomycetes</taxon>
        <taxon>Micromonosporales</taxon>
        <taxon>Micromonosporaceae</taxon>
        <taxon>Micromonospora</taxon>
    </lineage>
</organism>
<feature type="transmembrane region" description="Helical" evidence="1">
    <location>
        <begin position="59"/>
        <end position="78"/>
    </location>
</feature>
<dbReference type="Proteomes" id="UP000199629">
    <property type="component" value="Unassembled WGS sequence"/>
</dbReference>
<name>A0A1C4XR36_9ACTN</name>